<comment type="caution">
    <text evidence="1">The sequence shown here is derived from an EMBL/GenBank/DDBJ whole genome shotgun (WGS) entry which is preliminary data.</text>
</comment>
<accession>A0A4R7C5K4</accession>
<dbReference type="OrthoDB" id="7206808at2"/>
<proteinExistence type="predicted"/>
<dbReference type="Pfam" id="PF06035">
    <property type="entry name" value="Peptidase_C93"/>
    <property type="match status" value="1"/>
</dbReference>
<dbReference type="Proteomes" id="UP000295122">
    <property type="component" value="Unassembled WGS sequence"/>
</dbReference>
<dbReference type="AlphaFoldDB" id="A0A4R7C5K4"/>
<evidence type="ECO:0000313" key="2">
    <source>
        <dbReference type="Proteomes" id="UP000295122"/>
    </source>
</evidence>
<dbReference type="PANTHER" id="PTHR39327:SF1">
    <property type="entry name" value="BLR5470 PROTEIN"/>
    <property type="match status" value="1"/>
</dbReference>
<organism evidence="1 2">
    <name type="scientific">Enterovirga rhinocerotis</name>
    <dbReference type="NCBI Taxonomy" id="1339210"/>
    <lineage>
        <taxon>Bacteria</taxon>
        <taxon>Pseudomonadati</taxon>
        <taxon>Pseudomonadota</taxon>
        <taxon>Alphaproteobacteria</taxon>
        <taxon>Hyphomicrobiales</taxon>
        <taxon>Methylobacteriaceae</taxon>
        <taxon>Enterovirga</taxon>
    </lineage>
</organism>
<keyword evidence="2" id="KW-1185">Reference proteome</keyword>
<reference evidence="1 2" key="1">
    <citation type="submission" date="2019-03" db="EMBL/GenBank/DDBJ databases">
        <title>Genomic Encyclopedia of Type Strains, Phase IV (KMG-IV): sequencing the most valuable type-strain genomes for metagenomic binning, comparative biology and taxonomic classification.</title>
        <authorList>
            <person name="Goeker M."/>
        </authorList>
    </citation>
    <scope>NUCLEOTIDE SEQUENCE [LARGE SCALE GENOMIC DNA]</scope>
    <source>
        <strain evidence="1 2">DSM 25903</strain>
    </source>
</reference>
<dbReference type="Gene3D" id="3.10.620.30">
    <property type="match status" value="1"/>
</dbReference>
<evidence type="ECO:0000313" key="1">
    <source>
        <dbReference type="EMBL" id="TDR93834.1"/>
    </source>
</evidence>
<dbReference type="PANTHER" id="PTHR39327">
    <property type="match status" value="1"/>
</dbReference>
<name>A0A4R7C5K4_9HYPH</name>
<dbReference type="EMBL" id="SNZR01000011">
    <property type="protein sequence ID" value="TDR93834.1"/>
    <property type="molecule type" value="Genomic_DNA"/>
</dbReference>
<gene>
    <name evidence="1" type="ORF">EV668_1103</name>
</gene>
<dbReference type="RefSeq" id="WP_133768799.1">
    <property type="nucleotide sequence ID" value="NZ_SNZR01000011.1"/>
</dbReference>
<protein>
    <submittedName>
        <fullName evidence="1">Putative transglutaminase-like cysteine proteinase</fullName>
    </submittedName>
</protein>
<dbReference type="InterPro" id="IPR010319">
    <property type="entry name" value="Transglutaminase-like_Cys_pept"/>
</dbReference>
<sequence>MIKITKGIVYAGLVALGTMLGGQTVEAQTYASLPSQTLPAATEGEARPIQGWVDFCRRMPSECAFDPDGPAVVQLTARNWATMVSINNRVNNAVTAMTDEEHWGVADRWDLPTDGAGDCEDFQILKRHLLAKEGFPRRAMRMTVVIDGEGEGHAVLMIRTDRGDYILDNKRGAILPWFQTGYVYVKRESEHRLGWASLGRAVSPTITANR</sequence>